<sequence>MMFDLTGLPEPRSSSGEDGPVLDTLTHAERHRTCRETMAFLREHFEAMVFRHLAEESRTGGIALIGSEEYADWNKRLLSWLVVEDKPPAYLVGWPARGSRKPVRASSGPASPWAHCPNGLPTVREQPLTRTASARYPGQVPDLLSERPTPHAYARAWQVA</sequence>
<protein>
    <submittedName>
        <fullName evidence="2">Uncharacterized protein</fullName>
    </submittedName>
</protein>
<gene>
    <name evidence="2" type="ORF">STHAL_25740</name>
</gene>
<evidence type="ECO:0000313" key="2">
    <source>
        <dbReference type="EMBL" id="MBV7672851.1"/>
    </source>
</evidence>
<dbReference type="EMBL" id="JAHUVW010000001">
    <property type="protein sequence ID" value="MBV7672851.1"/>
    <property type="molecule type" value="Genomic_DNA"/>
</dbReference>
<accession>A0ABS6TXI0</accession>
<dbReference type="RefSeq" id="WP_228871829.1">
    <property type="nucleotide sequence ID" value="NZ_JAHUVW010000001.1"/>
</dbReference>
<feature type="region of interest" description="Disordered" evidence="1">
    <location>
        <begin position="1"/>
        <end position="22"/>
    </location>
</feature>
<evidence type="ECO:0000313" key="3">
    <source>
        <dbReference type="Proteomes" id="UP000735541"/>
    </source>
</evidence>
<name>A0ABS6TXI0_STRHA</name>
<organism evidence="2 3">
    <name type="scientific">Streptomyces halstedii</name>
    <dbReference type="NCBI Taxonomy" id="1944"/>
    <lineage>
        <taxon>Bacteria</taxon>
        <taxon>Bacillati</taxon>
        <taxon>Actinomycetota</taxon>
        <taxon>Actinomycetes</taxon>
        <taxon>Kitasatosporales</taxon>
        <taxon>Streptomycetaceae</taxon>
        <taxon>Streptomyces</taxon>
    </lineage>
</organism>
<proteinExistence type="predicted"/>
<keyword evidence="3" id="KW-1185">Reference proteome</keyword>
<dbReference type="Proteomes" id="UP000735541">
    <property type="component" value="Unassembled WGS sequence"/>
</dbReference>
<comment type="caution">
    <text evidence="2">The sequence shown here is derived from an EMBL/GenBank/DDBJ whole genome shotgun (WGS) entry which is preliminary data.</text>
</comment>
<evidence type="ECO:0000256" key="1">
    <source>
        <dbReference type="SAM" id="MobiDB-lite"/>
    </source>
</evidence>
<reference evidence="2 3" key="1">
    <citation type="submission" date="2021-07" db="EMBL/GenBank/DDBJ databases">
        <title>Sequencing Streptomyces halstedii LGO-A4 genome an citrus endophytic actinomycete.</title>
        <authorList>
            <person name="Samborskyy M."/>
            <person name="Scott N."/>
            <person name="Deglau R."/>
            <person name="Dickens S."/>
            <person name="Oliveira L.G."/>
        </authorList>
    </citation>
    <scope>NUCLEOTIDE SEQUENCE [LARGE SCALE GENOMIC DNA]</scope>
    <source>
        <strain evidence="2 3">LGO-A4</strain>
    </source>
</reference>